<evidence type="ECO:0000256" key="2">
    <source>
        <dbReference type="SAM" id="Phobius"/>
    </source>
</evidence>
<comment type="caution">
    <text evidence="3">The sequence shown here is derived from an EMBL/GenBank/DDBJ whole genome shotgun (WGS) entry which is preliminary data.</text>
</comment>
<keyword evidence="2" id="KW-1133">Transmembrane helix</keyword>
<dbReference type="InterPro" id="IPR018607">
    <property type="entry name" value="Ctf8"/>
</dbReference>
<name>A0A2P6NIF4_9EUKA</name>
<evidence type="ECO:0000256" key="1">
    <source>
        <dbReference type="SAM" id="MobiDB-lite"/>
    </source>
</evidence>
<dbReference type="EMBL" id="MDYQ01000077">
    <property type="protein sequence ID" value="PRP83743.1"/>
    <property type="molecule type" value="Genomic_DNA"/>
</dbReference>
<dbReference type="InterPro" id="IPR011050">
    <property type="entry name" value="Pectin_lyase_fold/virulence"/>
</dbReference>
<feature type="transmembrane region" description="Helical" evidence="2">
    <location>
        <begin position="999"/>
        <end position="1021"/>
    </location>
</feature>
<accession>A0A2P6NIF4</accession>
<feature type="transmembrane region" description="Helical" evidence="2">
    <location>
        <begin position="1041"/>
        <end position="1064"/>
    </location>
</feature>
<keyword evidence="2" id="KW-0472">Membrane</keyword>
<keyword evidence="2" id="KW-0812">Transmembrane</keyword>
<feature type="transmembrane region" description="Helical" evidence="2">
    <location>
        <begin position="909"/>
        <end position="931"/>
    </location>
</feature>
<keyword evidence="4" id="KW-1185">Reference proteome</keyword>
<evidence type="ECO:0008006" key="5">
    <source>
        <dbReference type="Google" id="ProtNLM"/>
    </source>
</evidence>
<dbReference type="Proteomes" id="UP000241769">
    <property type="component" value="Unassembled WGS sequence"/>
</dbReference>
<protein>
    <recommendedName>
        <fullName evidence="5">Right handed beta helix domain-containing protein</fullName>
    </recommendedName>
</protein>
<reference evidence="3 4" key="1">
    <citation type="journal article" date="2018" name="Genome Biol. Evol.">
        <title>Multiple Roots of Fruiting Body Formation in Amoebozoa.</title>
        <authorList>
            <person name="Hillmann F."/>
            <person name="Forbes G."/>
            <person name="Novohradska S."/>
            <person name="Ferling I."/>
            <person name="Riege K."/>
            <person name="Groth M."/>
            <person name="Westermann M."/>
            <person name="Marz M."/>
            <person name="Spaller T."/>
            <person name="Winckler T."/>
            <person name="Schaap P."/>
            <person name="Glockner G."/>
        </authorList>
    </citation>
    <scope>NUCLEOTIDE SEQUENCE [LARGE SCALE GENOMIC DNA]</scope>
    <source>
        <strain evidence="3 4">Jena</strain>
    </source>
</reference>
<dbReference type="Pfam" id="PF09696">
    <property type="entry name" value="Ctf8"/>
    <property type="match status" value="1"/>
</dbReference>
<dbReference type="OrthoDB" id="34707at2759"/>
<feature type="transmembrane region" description="Helical" evidence="2">
    <location>
        <begin position="1171"/>
        <end position="1193"/>
    </location>
</feature>
<organism evidence="3 4">
    <name type="scientific">Planoprotostelium fungivorum</name>
    <dbReference type="NCBI Taxonomy" id="1890364"/>
    <lineage>
        <taxon>Eukaryota</taxon>
        <taxon>Amoebozoa</taxon>
        <taxon>Evosea</taxon>
        <taxon>Variosea</taxon>
        <taxon>Cavosteliida</taxon>
        <taxon>Cavosteliaceae</taxon>
        <taxon>Planoprotostelium</taxon>
    </lineage>
</organism>
<evidence type="ECO:0000313" key="3">
    <source>
        <dbReference type="EMBL" id="PRP83743.1"/>
    </source>
</evidence>
<feature type="transmembrane region" description="Helical" evidence="2">
    <location>
        <begin position="860"/>
        <end position="881"/>
    </location>
</feature>
<dbReference type="STRING" id="1890364.A0A2P6NIF4"/>
<feature type="region of interest" description="Disordered" evidence="1">
    <location>
        <begin position="69"/>
        <end position="102"/>
    </location>
</feature>
<feature type="transmembrane region" description="Helical" evidence="2">
    <location>
        <begin position="943"/>
        <end position="966"/>
    </location>
</feature>
<dbReference type="GO" id="GO:0007064">
    <property type="term" value="P:mitotic sister chromatid cohesion"/>
    <property type="evidence" value="ECO:0007669"/>
    <property type="project" value="InterPro"/>
</dbReference>
<dbReference type="GO" id="GO:0031390">
    <property type="term" value="C:Ctf18 RFC-like complex"/>
    <property type="evidence" value="ECO:0007669"/>
    <property type="project" value="InterPro"/>
</dbReference>
<proteinExistence type="predicted"/>
<evidence type="ECO:0000313" key="4">
    <source>
        <dbReference type="Proteomes" id="UP000241769"/>
    </source>
</evidence>
<sequence>MRILYRSPVLFVDDTNSCKKSSGCGRGTADNHNNRHTTLMNGRGFRWITDSLSGLFKVDIPPRNRNNLAVGSWREASPVARTGKTRPLPTKQEGKRQTPAQLPSKRFIVHHVQIERPLVRRKTLCTGRQQLAIPNMLFDGRRVEVGRRISQPHAQKMILRTLCLFFFWYIVSSLDDCEVYVDSQSGNDVSSCGSKMHPCRSIPYNSSNVCLSSGQYNVTDRLPSEMRGWWPVGTEGEKPQITCLETAEISCSAELLLNWNRVDVNRCIVYKAPTFSEVSLQSVGLFKSQLTISTKDASPNSTINGCVLNGTTLNLHHASSQESPSTTVTSPSFFRFTSNLLESSIFSFDDATTGIQSYQEVINNTYEMHSNDEDTGSISIMWSGAYDGQNDTGRHLIVQNNIIASISFSLASSGLPDVHLLDNIIIDCKMEIYPPVTDDGSDRSSSLRVENNTFWFLQLNKEGTSAGGLIMRHNIVMQNIRIESDGLPLLMQSNDIHRCWILQTKGNEHRAGDIITDNRFSLLDYKVTSVGMDTPTRIDRNHMSTTHIAMNSPDSTICMVNNTWTGSTVTEDEPDSPALHIFQIYDSFFYLESGSIDGYTGEGIKIGSAIDSIIGIESVTISNCRMGGISMNSEQSSLELKSITFYNNTSPAVGGAISVSGHAQTIVVKDCNLIDNHSPHSSAVSISGGYIQMTNVNIVVQDDIENPFNDHSVVNLNGRYRYENVSLSCAEERYLASSNSTSSLAWSCRPCTTGTYFLGRGEVVEDIERGNMCLICPEKGVECVDGKTPKAKPNYWCGENTSQELICHNCPSGYCNQIGHPWNSSCIGHRSGDLCGGCVDGYTLGFLTSSCLSIDGCRHGWIGLLSVIPFVYVSVLLFLPIGDGSVWKSMSYFVQTVPLLLKQERQNSVMTMFSSLFSTPTNMGSSSWLGFCIGQMDYVQREFMSLYVPFGTVFLFLFLCLSATLYHKMGCTMEPRRNIKFLTKALDNRSILRRCTTGLVTAVLLMYSGLIASYLKLYFCIEIEPTRWVMYNAGTETCDQPWRTVLVCVSSILLLPLPLVLLFIRRRLKGTERETGRDVLMVLDGCYRDSRKYWESIYMVRRLAIAVAYVFITDERWSATVMRLLLLTALFLHLFFAPFITAAGQTLETICLLSLSCLTVLNGQLEERYSHAFLVIIASPFLASLVIAIHKFWMKRKKKDDVRQLERVFYTSAVFTSTLQCFGEDVIDAPSFVTIVALTTSDCADRSLHHGLVRTPNTLSFVCMVGSKYMWIPLKRIMHGLVSASRDIYECSGSISAFADHNPQTRRRMTTHRVLESLDIQDLILQFLFHFDPNRVYPIYPAHCQCGIEYESIRLTREDLRFRMEQKQREEQKRSVESVDELRAWKAVRLSSRRLRQVADKMYSFETVHFVDAVLKNNLPAFKFFMTRPEIQVQEGLMFASWKGNIEMLGLLVGDERVVVKRSKSSNFDVFGVSSSEEADLVLESAPDRQFHEGGFSCRDTRVEREKILRDWVEHLRSRMEITYSRLCEPRCFASPDPAKNCELNTNMEIPILVPLEVTENGSFPEWISLELQGNIEPNPSEVLKDLAKDASVCLGKLRVEKSVTLEIGNHSLEGKVVTLPKPLLVTQRTEWRRYKSEIIPDDASLLIINTQIEYHITGVIRKKFLFSTRPHLMISEQYKKSPIKSPIKSP</sequence>
<feature type="transmembrane region" description="Helical" evidence="2">
    <location>
        <begin position="1124"/>
        <end position="1142"/>
    </location>
</feature>
<dbReference type="SUPFAM" id="SSF51126">
    <property type="entry name" value="Pectin lyase-like"/>
    <property type="match status" value="1"/>
</dbReference>
<dbReference type="PANTHER" id="PTHR11319:SF35">
    <property type="entry name" value="OUTER MEMBRANE PROTEIN PMPC-RELATED"/>
    <property type="match status" value="1"/>
</dbReference>
<dbReference type="InParanoid" id="A0A2P6NIF4"/>
<gene>
    <name evidence="3" type="ORF">PROFUN_09075</name>
</gene>
<dbReference type="PANTHER" id="PTHR11319">
    <property type="entry name" value="G PROTEIN-COUPLED RECEPTOR-RELATED"/>
    <property type="match status" value="1"/>
</dbReference>